<comment type="caution">
    <text evidence="1">The sequence shown here is derived from an EMBL/GenBank/DDBJ whole genome shotgun (WGS) entry which is preliminary data.</text>
</comment>
<evidence type="ECO:0000313" key="2">
    <source>
        <dbReference type="Proteomes" id="UP001056120"/>
    </source>
</evidence>
<reference evidence="1 2" key="2">
    <citation type="journal article" date="2022" name="Mol. Ecol. Resour.">
        <title>The genomes of chicory, endive, great burdock and yacon provide insights into Asteraceae paleo-polyploidization history and plant inulin production.</title>
        <authorList>
            <person name="Fan W."/>
            <person name="Wang S."/>
            <person name="Wang H."/>
            <person name="Wang A."/>
            <person name="Jiang F."/>
            <person name="Liu H."/>
            <person name="Zhao H."/>
            <person name="Xu D."/>
            <person name="Zhang Y."/>
        </authorList>
    </citation>
    <scope>NUCLEOTIDE SEQUENCE [LARGE SCALE GENOMIC DNA]</scope>
    <source>
        <strain evidence="2">cv. Yunnan</strain>
        <tissue evidence="1">Leaves</tissue>
    </source>
</reference>
<name>A0ACB9BV72_9ASTR</name>
<dbReference type="Proteomes" id="UP001056120">
    <property type="component" value="Linkage Group LG22"/>
</dbReference>
<sequence>MYWKDVWITNYFCGKIVIYATTKPVSKKEDLFNHDIYDTISHHNTYYTSLATQNMGFSLLILMATIATAVAFPMNNLAMPRGRLTNSGDCLSWRWAVETNNIKYFSNKIPDSCTDYVLSYMLGSQFRHDSKLVCDVAYEYAKGVNLTGDGKDVWIFDVDDTILSCVPYFLEQGSWELNIKSTLGEWTRRGEAQAIPETLDLYKKVMKLGFKIVFITGMHEKESEARIQNLKEAGFTEWEKLIFKGDNELAYAEEFKSNRRKELVEAGYRIWGNIGDQWTDLTGTFVGDRTFKMPNPMYYVP</sequence>
<dbReference type="EMBL" id="CM042039">
    <property type="protein sequence ID" value="KAI3725880.1"/>
    <property type="molecule type" value="Genomic_DNA"/>
</dbReference>
<organism evidence="1 2">
    <name type="scientific">Smallanthus sonchifolius</name>
    <dbReference type="NCBI Taxonomy" id="185202"/>
    <lineage>
        <taxon>Eukaryota</taxon>
        <taxon>Viridiplantae</taxon>
        <taxon>Streptophyta</taxon>
        <taxon>Embryophyta</taxon>
        <taxon>Tracheophyta</taxon>
        <taxon>Spermatophyta</taxon>
        <taxon>Magnoliopsida</taxon>
        <taxon>eudicotyledons</taxon>
        <taxon>Gunneridae</taxon>
        <taxon>Pentapetalae</taxon>
        <taxon>asterids</taxon>
        <taxon>campanulids</taxon>
        <taxon>Asterales</taxon>
        <taxon>Asteraceae</taxon>
        <taxon>Asteroideae</taxon>
        <taxon>Heliantheae alliance</taxon>
        <taxon>Millerieae</taxon>
        <taxon>Smallanthus</taxon>
    </lineage>
</organism>
<accession>A0ACB9BV72</accession>
<protein>
    <submittedName>
        <fullName evidence="1">Uncharacterized protein</fullName>
    </submittedName>
</protein>
<reference evidence="2" key="1">
    <citation type="journal article" date="2022" name="Mol. Ecol. Resour.">
        <title>The genomes of chicory, endive, great burdock and yacon provide insights into Asteraceae palaeo-polyploidization history and plant inulin production.</title>
        <authorList>
            <person name="Fan W."/>
            <person name="Wang S."/>
            <person name="Wang H."/>
            <person name="Wang A."/>
            <person name="Jiang F."/>
            <person name="Liu H."/>
            <person name="Zhao H."/>
            <person name="Xu D."/>
            <person name="Zhang Y."/>
        </authorList>
    </citation>
    <scope>NUCLEOTIDE SEQUENCE [LARGE SCALE GENOMIC DNA]</scope>
    <source>
        <strain evidence="2">cv. Yunnan</strain>
    </source>
</reference>
<proteinExistence type="predicted"/>
<gene>
    <name evidence="1" type="ORF">L1987_65676</name>
</gene>
<evidence type="ECO:0000313" key="1">
    <source>
        <dbReference type="EMBL" id="KAI3725880.1"/>
    </source>
</evidence>
<keyword evidence="2" id="KW-1185">Reference proteome</keyword>